<dbReference type="Pfam" id="PF01928">
    <property type="entry name" value="CYTH"/>
    <property type="match status" value="1"/>
</dbReference>
<organism evidence="2 3">
    <name type="scientific">Hoeflea alexandrii</name>
    <dbReference type="NCBI Taxonomy" id="288436"/>
    <lineage>
        <taxon>Bacteria</taxon>
        <taxon>Pseudomonadati</taxon>
        <taxon>Pseudomonadota</taxon>
        <taxon>Alphaproteobacteria</taxon>
        <taxon>Hyphomicrobiales</taxon>
        <taxon>Rhizobiaceae</taxon>
        <taxon>Hoeflea</taxon>
    </lineage>
</organism>
<dbReference type="RefSeq" id="WP_252916741.1">
    <property type="nucleotide sequence ID" value="NZ_JAAAML010000003.1"/>
</dbReference>
<evidence type="ECO:0000259" key="1">
    <source>
        <dbReference type="PROSITE" id="PS51707"/>
    </source>
</evidence>
<accession>A0ABT1CUX0</accession>
<dbReference type="PROSITE" id="PS51707">
    <property type="entry name" value="CYTH"/>
    <property type="match status" value="1"/>
</dbReference>
<keyword evidence="3" id="KW-1185">Reference proteome</keyword>
<dbReference type="InterPro" id="IPR008173">
    <property type="entry name" value="Adenylyl_cyclase_CyaB"/>
</dbReference>
<comment type="caution">
    <text evidence="2">The sequence shown here is derived from an EMBL/GenBank/DDBJ whole genome shotgun (WGS) entry which is preliminary data.</text>
</comment>
<evidence type="ECO:0000313" key="3">
    <source>
        <dbReference type="Proteomes" id="UP001320715"/>
    </source>
</evidence>
<gene>
    <name evidence="2" type="ORF">GTW23_17575</name>
</gene>
<dbReference type="PANTHER" id="PTHR21028:SF2">
    <property type="entry name" value="CYTH DOMAIN-CONTAINING PROTEIN"/>
    <property type="match status" value="1"/>
</dbReference>
<feature type="domain" description="CYTH" evidence="1">
    <location>
        <begin position="27"/>
        <end position="198"/>
    </location>
</feature>
<dbReference type="SMART" id="SM01118">
    <property type="entry name" value="CYTH"/>
    <property type="match status" value="1"/>
</dbReference>
<dbReference type="PANTHER" id="PTHR21028">
    <property type="entry name" value="SI:CH211-156B7.4"/>
    <property type="match status" value="1"/>
</dbReference>
<evidence type="ECO:0000313" key="2">
    <source>
        <dbReference type="EMBL" id="MCO6409998.1"/>
    </source>
</evidence>
<dbReference type="Proteomes" id="UP001320715">
    <property type="component" value="Unassembled WGS sequence"/>
</dbReference>
<proteinExistence type="predicted"/>
<dbReference type="EMBL" id="JAAAML010000003">
    <property type="protein sequence ID" value="MCO6409998.1"/>
    <property type="molecule type" value="Genomic_DNA"/>
</dbReference>
<name>A0ABT1CUX0_9HYPH</name>
<dbReference type="CDD" id="cd07890">
    <property type="entry name" value="CYTH-like_AC_IV-like"/>
    <property type="match status" value="1"/>
</dbReference>
<sequence>MAAAISTTTALQAKGMLCDPGSHFDGRYEVERKHRVHSLEPFRSKILSMGAVPFTLGNVETDIFLDQPDGRLASNDQQQVVRLMQPSGRVLWICKGPGSDRCVAMDLDGSEKALEMLSALGFVETGRLVKQRDIYFAGDFHITLDRLEGLGCFVEIAVMTDAADSLSYWATRIGEFADGLGLDAAQAEERSYRAMMTGKDGVGDLPQT</sequence>
<reference evidence="2 3" key="1">
    <citation type="submission" date="2020-01" db="EMBL/GenBank/DDBJ databases">
        <title>Genomes of bacteria type strains.</title>
        <authorList>
            <person name="Chen J."/>
            <person name="Zhu S."/>
            <person name="Yang J."/>
        </authorList>
    </citation>
    <scope>NUCLEOTIDE SEQUENCE [LARGE SCALE GENOMIC DNA]</scope>
    <source>
        <strain evidence="2 3">DSM 16655</strain>
    </source>
</reference>
<dbReference type="InterPro" id="IPR033469">
    <property type="entry name" value="CYTH-like_dom_sf"/>
</dbReference>
<dbReference type="InterPro" id="IPR023577">
    <property type="entry name" value="CYTH_domain"/>
</dbReference>
<dbReference type="SUPFAM" id="SSF55154">
    <property type="entry name" value="CYTH-like phosphatases"/>
    <property type="match status" value="1"/>
</dbReference>
<protein>
    <submittedName>
        <fullName evidence="2">CYTH domain-containing protein</fullName>
    </submittedName>
</protein>
<dbReference type="Gene3D" id="2.40.320.10">
    <property type="entry name" value="Hypothetical Protein Pfu-838710-001"/>
    <property type="match status" value="1"/>
</dbReference>